<keyword evidence="3" id="KW-1185">Reference proteome</keyword>
<reference evidence="2 3" key="1">
    <citation type="submission" date="2012-08" db="EMBL/GenBank/DDBJ databases">
        <title>Whole genome shotgun sequence of Gordonia rhizosphera NBRC 16068.</title>
        <authorList>
            <person name="Takarada H."/>
            <person name="Isaki S."/>
            <person name="Hosoyama A."/>
            <person name="Tsuchikane K."/>
            <person name="Katsumata H."/>
            <person name="Baba S."/>
            <person name="Ohji S."/>
            <person name="Yamazaki S."/>
            <person name="Fujita N."/>
        </authorList>
    </citation>
    <scope>NUCLEOTIDE SEQUENCE [LARGE SCALE GENOMIC DNA]</scope>
    <source>
        <strain evidence="2 3">NBRC 16068</strain>
    </source>
</reference>
<accession>K6WCB8</accession>
<proteinExistence type="predicted"/>
<protein>
    <submittedName>
        <fullName evidence="2">Uncharacterized protein</fullName>
    </submittedName>
</protein>
<keyword evidence="1" id="KW-0732">Signal</keyword>
<comment type="caution">
    <text evidence="2">The sequence shown here is derived from an EMBL/GenBank/DDBJ whole genome shotgun (WGS) entry which is preliminary data.</text>
</comment>
<feature type="chain" id="PRO_5038805533" evidence="1">
    <location>
        <begin position="20"/>
        <end position="247"/>
    </location>
</feature>
<dbReference type="eggNOG" id="ENOG5030XDK">
    <property type="taxonomic scope" value="Bacteria"/>
</dbReference>
<organism evidence="2 3">
    <name type="scientific">Gordonia rhizosphera NBRC 16068</name>
    <dbReference type="NCBI Taxonomy" id="1108045"/>
    <lineage>
        <taxon>Bacteria</taxon>
        <taxon>Bacillati</taxon>
        <taxon>Actinomycetota</taxon>
        <taxon>Actinomycetes</taxon>
        <taxon>Mycobacteriales</taxon>
        <taxon>Gordoniaceae</taxon>
        <taxon>Gordonia</taxon>
    </lineage>
</organism>
<feature type="signal peptide" evidence="1">
    <location>
        <begin position="1"/>
        <end position="19"/>
    </location>
</feature>
<name>K6WCB8_9ACTN</name>
<evidence type="ECO:0000313" key="2">
    <source>
        <dbReference type="EMBL" id="GAB91366.1"/>
    </source>
</evidence>
<evidence type="ECO:0000256" key="1">
    <source>
        <dbReference type="SAM" id="SignalP"/>
    </source>
</evidence>
<dbReference type="Proteomes" id="UP000008363">
    <property type="component" value="Unassembled WGS sequence"/>
</dbReference>
<dbReference type="AlphaFoldDB" id="K6WCB8"/>
<evidence type="ECO:0000313" key="3">
    <source>
        <dbReference type="Proteomes" id="UP000008363"/>
    </source>
</evidence>
<sequence>MLGWIRNLVSAAASGLATATHPGTTPATPSSNYALTPTGALNWIGAHPIPTGSVIDSVDAAKLLLRQLGITPFTSTIGACTDLTFPLAVGGAVHGPYTPGIGDLTIQFPPHVGPRVDLNAVRKGEVLYGFVPTGIIDESTNKSGMRVAWLNLDTLQGDIGEPMGGFTDTILDAVKKRAAEARIPRDVINGIIDSMLKPALNRIPQAGVRGGLVDTGPGTVLSAIYGTVQRSNATCLFAPSLGITAAR</sequence>
<gene>
    <name evidence="2" type="ORF">GORHZ_129_00090</name>
</gene>
<dbReference type="RefSeq" id="WP_006334761.1">
    <property type="nucleotide sequence ID" value="NZ_BAHC01000129.1"/>
</dbReference>
<dbReference type="EMBL" id="BAHC01000129">
    <property type="protein sequence ID" value="GAB91366.1"/>
    <property type="molecule type" value="Genomic_DNA"/>
</dbReference>